<gene>
    <name evidence="3" type="ORF">NLJ89_g4058</name>
</gene>
<keyword evidence="2" id="KW-0472">Membrane</keyword>
<feature type="transmembrane region" description="Helical" evidence="2">
    <location>
        <begin position="20"/>
        <end position="42"/>
    </location>
</feature>
<protein>
    <submittedName>
        <fullName evidence="3">Uncharacterized protein</fullName>
    </submittedName>
</protein>
<keyword evidence="2" id="KW-0812">Transmembrane</keyword>
<evidence type="ECO:0000256" key="2">
    <source>
        <dbReference type="SAM" id="Phobius"/>
    </source>
</evidence>
<name>A0A9W8K4N7_9AGAR</name>
<dbReference type="EMBL" id="JANKHO010000322">
    <property type="protein sequence ID" value="KAJ3511520.1"/>
    <property type="molecule type" value="Genomic_DNA"/>
</dbReference>
<accession>A0A9W8K4N7</accession>
<comment type="caution">
    <text evidence="3">The sequence shown here is derived from an EMBL/GenBank/DDBJ whole genome shotgun (WGS) entry which is preliminary data.</text>
</comment>
<proteinExistence type="predicted"/>
<sequence length="177" mass="18967">MTHSIPGPTVTDLRDIAMTVAFLVAGEVIGEVMVATMVAMAAEVEIPTNRILTRRDPLINLKAQHPTLTVVLTLMADEEGAAKTMLEATQITMVLITDPGVVTTLRRTNTAMARTGIQPVVRDTVRTEDRMEAGTAGMVDTVPVVTTAIRQGVEALLAEGEDEDGDQDASVYPHNLM</sequence>
<evidence type="ECO:0000313" key="3">
    <source>
        <dbReference type="EMBL" id="KAJ3511520.1"/>
    </source>
</evidence>
<feature type="region of interest" description="Disordered" evidence="1">
    <location>
        <begin position="158"/>
        <end position="177"/>
    </location>
</feature>
<evidence type="ECO:0000313" key="4">
    <source>
        <dbReference type="Proteomes" id="UP001148786"/>
    </source>
</evidence>
<keyword evidence="4" id="KW-1185">Reference proteome</keyword>
<dbReference type="Proteomes" id="UP001148786">
    <property type="component" value="Unassembled WGS sequence"/>
</dbReference>
<dbReference type="AlphaFoldDB" id="A0A9W8K4N7"/>
<evidence type="ECO:0000256" key="1">
    <source>
        <dbReference type="SAM" id="MobiDB-lite"/>
    </source>
</evidence>
<keyword evidence="2" id="KW-1133">Transmembrane helix</keyword>
<reference evidence="3" key="1">
    <citation type="submission" date="2022-07" db="EMBL/GenBank/DDBJ databases">
        <title>Genome Sequence of Agrocybe chaxingu.</title>
        <authorList>
            <person name="Buettner E."/>
        </authorList>
    </citation>
    <scope>NUCLEOTIDE SEQUENCE</scope>
    <source>
        <strain evidence="3">MP-N11</strain>
    </source>
</reference>
<organism evidence="3 4">
    <name type="scientific">Agrocybe chaxingu</name>
    <dbReference type="NCBI Taxonomy" id="84603"/>
    <lineage>
        <taxon>Eukaryota</taxon>
        <taxon>Fungi</taxon>
        <taxon>Dikarya</taxon>
        <taxon>Basidiomycota</taxon>
        <taxon>Agaricomycotina</taxon>
        <taxon>Agaricomycetes</taxon>
        <taxon>Agaricomycetidae</taxon>
        <taxon>Agaricales</taxon>
        <taxon>Agaricineae</taxon>
        <taxon>Strophariaceae</taxon>
        <taxon>Agrocybe</taxon>
    </lineage>
</organism>